<dbReference type="Gene3D" id="1.10.1660.10">
    <property type="match status" value="1"/>
</dbReference>
<organism evidence="1 2">
    <name type="scientific">Rhodoferax lithotrophicus</name>
    <dbReference type="NCBI Taxonomy" id="2798804"/>
    <lineage>
        <taxon>Bacteria</taxon>
        <taxon>Pseudomonadati</taxon>
        <taxon>Pseudomonadota</taxon>
        <taxon>Betaproteobacteria</taxon>
        <taxon>Burkholderiales</taxon>
        <taxon>Comamonadaceae</taxon>
        <taxon>Rhodoferax</taxon>
    </lineage>
</organism>
<sequence>MSQEQIEAFSLDASAVITLSELVECCGISTEELDELMAYNALVPLAGQGQELAFSAQWVMPLRKACKLRVDFDLDLFTVAILLENLKRIEVLEHQVQSLQAQVSTHFA</sequence>
<dbReference type="Pfam" id="PF13591">
    <property type="entry name" value="MerR_2"/>
    <property type="match status" value="1"/>
</dbReference>
<accession>A0ABM7MR39</accession>
<dbReference type="Proteomes" id="UP000824366">
    <property type="component" value="Chromosome"/>
</dbReference>
<proteinExistence type="predicted"/>
<protein>
    <recommendedName>
        <fullName evidence="3">Chaperone modulatory protein CbpM</fullName>
    </recommendedName>
</protein>
<keyword evidence="2" id="KW-1185">Reference proteome</keyword>
<gene>
    <name evidence="1" type="ORF">MIZ03_3731</name>
</gene>
<dbReference type="EMBL" id="AP024238">
    <property type="protein sequence ID" value="BCO28821.1"/>
    <property type="molecule type" value="Genomic_DNA"/>
</dbReference>
<reference evidence="1 2" key="1">
    <citation type="journal article" date="2021" name="Microbiol. Spectr.">
        <title>A Single Bacterium Capable of Oxidation and Reduction of Iron at Circumneutral pH.</title>
        <authorList>
            <person name="Kato S."/>
            <person name="Ohkuma M."/>
        </authorList>
    </citation>
    <scope>NUCLEOTIDE SEQUENCE [LARGE SCALE GENOMIC DNA]</scope>
    <source>
        <strain evidence="1 2">MIZ03</strain>
    </source>
</reference>
<evidence type="ECO:0000313" key="2">
    <source>
        <dbReference type="Proteomes" id="UP000824366"/>
    </source>
</evidence>
<dbReference type="RefSeq" id="WP_223904734.1">
    <property type="nucleotide sequence ID" value="NZ_AP024238.1"/>
</dbReference>
<evidence type="ECO:0008006" key="3">
    <source>
        <dbReference type="Google" id="ProtNLM"/>
    </source>
</evidence>
<name>A0ABM7MR39_9BURK</name>
<evidence type="ECO:0000313" key="1">
    <source>
        <dbReference type="EMBL" id="BCO28821.1"/>
    </source>
</evidence>